<name>A0A369NYJ6_9ACTN</name>
<dbReference type="EMBL" id="PPUT01000015">
    <property type="protein sequence ID" value="RDC44272.1"/>
    <property type="molecule type" value="Genomic_DNA"/>
</dbReference>
<keyword evidence="4 8" id="KW-1003">Cell membrane</keyword>
<comment type="similarity">
    <text evidence="2 8">Belongs to the 4-toluene sulfonate uptake permease (TSUP) (TC 2.A.102) family.</text>
</comment>
<evidence type="ECO:0000256" key="4">
    <source>
        <dbReference type="ARBA" id="ARBA00022475"/>
    </source>
</evidence>
<evidence type="ECO:0000256" key="1">
    <source>
        <dbReference type="ARBA" id="ARBA00004651"/>
    </source>
</evidence>
<feature type="transmembrane region" description="Helical" evidence="8">
    <location>
        <begin position="96"/>
        <end position="113"/>
    </location>
</feature>
<evidence type="ECO:0000256" key="8">
    <source>
        <dbReference type="RuleBase" id="RU363041"/>
    </source>
</evidence>
<comment type="caution">
    <text evidence="9">The sequence shown here is derived from an EMBL/GenBank/DDBJ whole genome shotgun (WGS) entry which is preliminary data.</text>
</comment>
<keyword evidence="5 8" id="KW-0812">Transmembrane</keyword>
<keyword evidence="6 8" id="KW-1133">Transmembrane helix</keyword>
<feature type="transmembrane region" description="Helical" evidence="8">
    <location>
        <begin position="42"/>
        <end position="63"/>
    </location>
</feature>
<reference evidence="9 10" key="1">
    <citation type="journal article" date="2018" name="Elife">
        <title>Discovery and characterization of a prevalent human gut bacterial enzyme sufficient for the inactivation of a family of plant toxins.</title>
        <authorList>
            <person name="Koppel N."/>
            <person name="Bisanz J.E."/>
            <person name="Pandelia M.E."/>
            <person name="Turnbaugh P.J."/>
            <person name="Balskus E.P."/>
        </authorList>
    </citation>
    <scope>NUCLEOTIDE SEQUENCE [LARGE SCALE GENOMIC DNA]</scope>
    <source>
        <strain evidence="9 10">OB21 GAM 11</strain>
    </source>
</reference>
<dbReference type="Proteomes" id="UP000253805">
    <property type="component" value="Unassembled WGS sequence"/>
</dbReference>
<organism evidence="9 10">
    <name type="scientific">Adlercreutzia equolifaciens subsp. celatus</name>
    <dbReference type="NCBI Taxonomy" id="394340"/>
    <lineage>
        <taxon>Bacteria</taxon>
        <taxon>Bacillati</taxon>
        <taxon>Actinomycetota</taxon>
        <taxon>Coriobacteriia</taxon>
        <taxon>Eggerthellales</taxon>
        <taxon>Eggerthellaceae</taxon>
        <taxon>Adlercreutzia</taxon>
    </lineage>
</organism>
<dbReference type="Pfam" id="PF01925">
    <property type="entry name" value="TauE"/>
    <property type="match status" value="1"/>
</dbReference>
<dbReference type="GO" id="GO:0005886">
    <property type="term" value="C:plasma membrane"/>
    <property type="evidence" value="ECO:0007669"/>
    <property type="project" value="UniProtKB-SubCell"/>
</dbReference>
<gene>
    <name evidence="9" type="ORF">C1850_06895</name>
</gene>
<keyword evidence="3" id="KW-0813">Transport</keyword>
<keyword evidence="7 8" id="KW-0472">Membrane</keyword>
<accession>A0A369NYJ6</accession>
<evidence type="ECO:0000313" key="10">
    <source>
        <dbReference type="Proteomes" id="UP000253805"/>
    </source>
</evidence>
<evidence type="ECO:0000256" key="3">
    <source>
        <dbReference type="ARBA" id="ARBA00022448"/>
    </source>
</evidence>
<comment type="subcellular location">
    <subcellularLocation>
        <location evidence="1 8">Cell membrane</location>
        <topology evidence="1 8">Multi-pass membrane protein</topology>
    </subcellularLocation>
</comment>
<feature type="transmembrane region" description="Helical" evidence="8">
    <location>
        <begin position="226"/>
        <end position="245"/>
    </location>
</feature>
<evidence type="ECO:0000313" key="9">
    <source>
        <dbReference type="EMBL" id="RDC44272.1"/>
    </source>
</evidence>
<protein>
    <recommendedName>
        <fullName evidence="8">Probable membrane transporter protein</fullName>
    </recommendedName>
</protein>
<evidence type="ECO:0000256" key="6">
    <source>
        <dbReference type="ARBA" id="ARBA00022989"/>
    </source>
</evidence>
<evidence type="ECO:0000256" key="2">
    <source>
        <dbReference type="ARBA" id="ARBA00009142"/>
    </source>
</evidence>
<dbReference type="InterPro" id="IPR002781">
    <property type="entry name" value="TM_pro_TauE-like"/>
</dbReference>
<dbReference type="RefSeq" id="WP_114549121.1">
    <property type="nucleotide sequence ID" value="NZ_PPUT01000015.1"/>
</dbReference>
<sequence length="249" mass="25571">MEFLIVCPLALVAGFVDAIAGGGGLISLPAYFFAGLPPHAAIATNKLSSTLGTLVATVRYALFGYMVKRFVVAGVACGLVGSAIGANLALLADATVLTAVMLVALPPVAFLVFRSKNLDRFAEHPLPPRRALAATALIALAVGVYDGFYGPGTGTILMLLLAAMAHQDVRTAAGTTKAINLATNVAALAVFLVNGAVLIPLGLAAAAFNIAGNWLGSTFFDKKGALILRPIMLVVIVLFAIRLVTDLLA</sequence>
<evidence type="ECO:0000256" key="5">
    <source>
        <dbReference type="ARBA" id="ARBA00022692"/>
    </source>
</evidence>
<feature type="transmembrane region" description="Helical" evidence="8">
    <location>
        <begin position="185"/>
        <end position="214"/>
    </location>
</feature>
<dbReference type="PANTHER" id="PTHR30269:SF0">
    <property type="entry name" value="MEMBRANE TRANSPORTER PROTEIN YFCA-RELATED"/>
    <property type="match status" value="1"/>
</dbReference>
<dbReference type="AlphaFoldDB" id="A0A369NYJ6"/>
<dbReference type="PANTHER" id="PTHR30269">
    <property type="entry name" value="TRANSMEMBRANE PROTEIN YFCA"/>
    <property type="match status" value="1"/>
</dbReference>
<evidence type="ECO:0000256" key="7">
    <source>
        <dbReference type="ARBA" id="ARBA00023136"/>
    </source>
</evidence>
<dbReference type="InterPro" id="IPR052017">
    <property type="entry name" value="TSUP"/>
</dbReference>
<feature type="transmembrane region" description="Helical" evidence="8">
    <location>
        <begin position="70"/>
        <end position="90"/>
    </location>
</feature>
<proteinExistence type="inferred from homology"/>